<dbReference type="Pfam" id="PF00079">
    <property type="entry name" value="Serpin"/>
    <property type="match status" value="1"/>
</dbReference>
<evidence type="ECO:0000256" key="1">
    <source>
        <dbReference type="ARBA" id="ARBA00009500"/>
    </source>
</evidence>
<proteinExistence type="inferred from homology"/>
<evidence type="ECO:0000259" key="3">
    <source>
        <dbReference type="SMART" id="SM00093"/>
    </source>
</evidence>
<dbReference type="InterPro" id="IPR000215">
    <property type="entry name" value="Serpin_fam"/>
</dbReference>
<dbReference type="InterPro" id="IPR042185">
    <property type="entry name" value="Serpin_sf_2"/>
</dbReference>
<comment type="similarity">
    <text evidence="1 2">Belongs to the serpin family.</text>
</comment>
<dbReference type="SUPFAM" id="SSF56574">
    <property type="entry name" value="Serpins"/>
    <property type="match status" value="1"/>
</dbReference>
<dbReference type="GeneID" id="90542845"/>
<dbReference type="AlphaFoldDB" id="A0AAX4JGQ2"/>
<dbReference type="PANTHER" id="PTHR11461">
    <property type="entry name" value="SERINE PROTEASE INHIBITOR, SERPIN"/>
    <property type="match status" value="1"/>
</dbReference>
<dbReference type="InterPro" id="IPR042178">
    <property type="entry name" value="Serpin_sf_1"/>
</dbReference>
<evidence type="ECO:0000256" key="2">
    <source>
        <dbReference type="RuleBase" id="RU000411"/>
    </source>
</evidence>
<sequence length="382" mass="45387">MKINIQNIINLYFKMFNLTLSRDQDKTENQALSPYSFLQVLGLLANGTDDETSNKFIGKLGFEPNINDFNINSNKINEILTKKRNRDDLFVTCDYIVTNYLFHSDKFIINEDFKTLISNFYNIKISSYNPKKVIDDYKNFYHYITNGTNIIFQHFITSFGPDMCLLKENNFYLKQEWSTNFDFFRVEDFTTYAGKVKQDMMYNYIAKKYNFYEDEKIIAVKMLYKNSDSFFLAVMPKKIEDWDEVTKKICSENELNCLISRMEYGNVNLTFPKFRFEYEVDFITYSKDLGIDSMLNSLKLDKLKTDFKYENLEIKQNVLIDVYEFGFVTHLVSNKSVKEKTEANNFRVLEFNKPFLWFVIRQDDNFTCSLPIFMGKFIGPKK</sequence>
<keyword evidence="5" id="KW-1185">Reference proteome</keyword>
<protein>
    <submittedName>
        <fullName evidence="4">Serpin-type proteinase inhibitor 3</fullName>
    </submittedName>
</protein>
<dbReference type="InterPro" id="IPR036186">
    <property type="entry name" value="Serpin_sf"/>
</dbReference>
<dbReference type="RefSeq" id="XP_065331153.1">
    <property type="nucleotide sequence ID" value="XM_065475081.1"/>
</dbReference>
<dbReference type="GO" id="GO:0005615">
    <property type="term" value="C:extracellular space"/>
    <property type="evidence" value="ECO:0007669"/>
    <property type="project" value="InterPro"/>
</dbReference>
<evidence type="ECO:0000313" key="4">
    <source>
        <dbReference type="EMBL" id="WUR05008.1"/>
    </source>
</evidence>
<name>A0AAX4JGQ2_9MICR</name>
<dbReference type="GO" id="GO:0004867">
    <property type="term" value="F:serine-type endopeptidase inhibitor activity"/>
    <property type="evidence" value="ECO:0007669"/>
    <property type="project" value="InterPro"/>
</dbReference>
<dbReference type="PANTHER" id="PTHR11461:SF211">
    <property type="entry name" value="GH10112P-RELATED"/>
    <property type="match status" value="1"/>
</dbReference>
<gene>
    <name evidence="4" type="ORF">VNE69_11171</name>
</gene>
<dbReference type="KEGG" id="vnx:VNE69_11171"/>
<dbReference type="EMBL" id="CP142736">
    <property type="protein sequence ID" value="WUR05008.1"/>
    <property type="molecule type" value="Genomic_DNA"/>
</dbReference>
<dbReference type="Gene3D" id="3.30.497.10">
    <property type="entry name" value="Antithrombin, subunit I, domain 2"/>
    <property type="match status" value="1"/>
</dbReference>
<reference evidence="4" key="1">
    <citation type="journal article" date="2024" name="BMC Genomics">
        <title>Functional annotation of a divergent genome using sequence and structure-based similarity.</title>
        <authorList>
            <person name="Svedberg D."/>
            <person name="Winiger R.R."/>
            <person name="Berg A."/>
            <person name="Sharma H."/>
            <person name="Tellgren-Roth C."/>
            <person name="Debrunner-Vossbrinck B.A."/>
            <person name="Vossbrinck C.R."/>
            <person name="Barandun J."/>
        </authorList>
    </citation>
    <scope>NUCLEOTIDE SEQUENCE</scope>
    <source>
        <strain evidence="4">Illinois isolate</strain>
    </source>
</reference>
<accession>A0AAX4JGQ2</accession>
<dbReference type="Gene3D" id="2.30.39.10">
    <property type="entry name" value="Alpha-1-antitrypsin, domain 1"/>
    <property type="match status" value="1"/>
</dbReference>
<feature type="domain" description="Serpin" evidence="3">
    <location>
        <begin position="13"/>
        <end position="380"/>
    </location>
</feature>
<dbReference type="InterPro" id="IPR023796">
    <property type="entry name" value="Serpin_dom"/>
</dbReference>
<dbReference type="SMART" id="SM00093">
    <property type="entry name" value="SERPIN"/>
    <property type="match status" value="1"/>
</dbReference>
<dbReference type="Proteomes" id="UP001334084">
    <property type="component" value="Chromosome 11"/>
</dbReference>
<evidence type="ECO:0000313" key="5">
    <source>
        <dbReference type="Proteomes" id="UP001334084"/>
    </source>
</evidence>
<organism evidence="4 5">
    <name type="scientific">Vairimorpha necatrix</name>
    <dbReference type="NCBI Taxonomy" id="6039"/>
    <lineage>
        <taxon>Eukaryota</taxon>
        <taxon>Fungi</taxon>
        <taxon>Fungi incertae sedis</taxon>
        <taxon>Microsporidia</taxon>
        <taxon>Nosematidae</taxon>
        <taxon>Vairimorpha</taxon>
    </lineage>
</organism>